<proteinExistence type="predicted"/>
<protein>
    <submittedName>
        <fullName evidence="2">Uncharacterized protein</fullName>
    </submittedName>
</protein>
<feature type="region of interest" description="Disordered" evidence="1">
    <location>
        <begin position="129"/>
        <end position="163"/>
    </location>
</feature>
<dbReference type="eggNOG" id="KOG1018">
    <property type="taxonomic scope" value="Eukaryota"/>
</dbReference>
<name>U7PVH7_SPOS1</name>
<evidence type="ECO:0000313" key="3">
    <source>
        <dbReference type="Proteomes" id="UP000018087"/>
    </source>
</evidence>
<evidence type="ECO:0000313" key="2">
    <source>
        <dbReference type="EMBL" id="ERS98911.1"/>
    </source>
</evidence>
<dbReference type="InterPro" id="IPR019410">
    <property type="entry name" value="Methyltransf_16"/>
</dbReference>
<accession>U7PVH7</accession>
<dbReference type="PANTHER" id="PTHR14614">
    <property type="entry name" value="HEPATOCELLULAR CARCINOMA-ASSOCIATED ANTIGEN"/>
    <property type="match status" value="1"/>
</dbReference>
<dbReference type="GO" id="GO:0005829">
    <property type="term" value="C:cytosol"/>
    <property type="evidence" value="ECO:0007669"/>
    <property type="project" value="TreeGrafter"/>
</dbReference>
<dbReference type="AlphaFoldDB" id="U7PVH7"/>
<dbReference type="GO" id="GO:0032991">
    <property type="term" value="C:protein-containing complex"/>
    <property type="evidence" value="ECO:0007669"/>
    <property type="project" value="TreeGrafter"/>
</dbReference>
<dbReference type="EMBL" id="KI440845">
    <property type="protein sequence ID" value="ERS98911.1"/>
    <property type="molecule type" value="Genomic_DNA"/>
</dbReference>
<dbReference type="Pfam" id="PF10294">
    <property type="entry name" value="Methyltransf_16"/>
    <property type="match status" value="1"/>
</dbReference>
<dbReference type="HOGENOM" id="CLU_051532_1_1_1"/>
<dbReference type="InterPro" id="IPR029063">
    <property type="entry name" value="SAM-dependent_MTases_sf"/>
</dbReference>
<dbReference type="OrthoDB" id="2529286at2759"/>
<dbReference type="Proteomes" id="UP000018087">
    <property type="component" value="Unassembled WGS sequence"/>
</dbReference>
<organism evidence="2 3">
    <name type="scientific">Sporothrix schenckii (strain ATCC 58251 / de Perez 2211183)</name>
    <name type="common">Rose-picker's disease fungus</name>
    <dbReference type="NCBI Taxonomy" id="1391915"/>
    <lineage>
        <taxon>Eukaryota</taxon>
        <taxon>Fungi</taxon>
        <taxon>Dikarya</taxon>
        <taxon>Ascomycota</taxon>
        <taxon>Pezizomycotina</taxon>
        <taxon>Sordariomycetes</taxon>
        <taxon>Sordariomycetidae</taxon>
        <taxon>Ophiostomatales</taxon>
        <taxon>Ophiostomataceae</taxon>
        <taxon>Sporothrix</taxon>
    </lineage>
</organism>
<dbReference type="Gene3D" id="3.40.50.150">
    <property type="entry name" value="Vaccinia Virus protein VP39"/>
    <property type="match status" value="1"/>
</dbReference>
<evidence type="ECO:0000256" key="1">
    <source>
        <dbReference type="SAM" id="MobiDB-lite"/>
    </source>
</evidence>
<sequence length="325" mass="33911">MSASPLDRLLARLGPEVGDADEETFLLFAHERPSAQNLGFVDAHAAVLDLTVAGRDLTIHQSPAVLASNRAGGTTGAVLWKITPAVAAWLAGAQNPLFGEGVLGPSSSVLELGCGIAGVIGLALTGKGTKVQAPGPTAATKTKTKKKRPGHDTPSPPTPTRTVGRYVLTDQPYVAKLLQRNLEENGAVHEGSSTAAPLLFESLDWETDEVTPAGGRRLGGVASFDAVVACDCIYNEALVAPLVQTCVDVCRLRRGSEGSAHGTGDTLPPTVVIVAQQLRDPDVLTAWLTAFVASFRVWRVPEALLTPGLLPTAGFAVHVGILRTE</sequence>
<dbReference type="GO" id="GO:0008757">
    <property type="term" value="F:S-adenosylmethionine-dependent methyltransferase activity"/>
    <property type="evidence" value="ECO:0007669"/>
    <property type="project" value="UniProtKB-ARBA"/>
</dbReference>
<dbReference type="PANTHER" id="PTHR14614:SF109">
    <property type="entry name" value="RIBOSOMAL LYSINE N-METHYLTRANSFERASE 5"/>
    <property type="match status" value="1"/>
</dbReference>
<dbReference type="STRING" id="1391915.U7PVH7"/>
<reference evidence="3" key="1">
    <citation type="journal article" date="2014" name="Genome Announc.">
        <title>Genome sequence of the pathogenic fungus Sporothrix schenckii (ATCC 58251).</title>
        <authorList>
            <person name="Cuomo C.A."/>
            <person name="Rodriguez-Del Valle N."/>
            <person name="Perez-Sanchez L."/>
            <person name="Abouelleil A."/>
            <person name="Goldberg J."/>
            <person name="Young S."/>
            <person name="Zeng Q."/>
            <person name="Birren B.W."/>
        </authorList>
    </citation>
    <scope>NUCLEOTIDE SEQUENCE [LARGE SCALE GENOMIC DNA]</scope>
    <source>
        <strain evidence="3">ATCC 58251 / de Perez 2211183</strain>
    </source>
</reference>
<keyword evidence="3" id="KW-1185">Reference proteome</keyword>
<gene>
    <name evidence="2" type="ORF">HMPREF1624_04104</name>
</gene>